<proteinExistence type="predicted"/>
<keyword evidence="2" id="KW-0863">Zinc-finger</keyword>
<evidence type="ECO:0000313" key="4">
    <source>
        <dbReference type="EMBL" id="TVU27471.1"/>
    </source>
</evidence>
<keyword evidence="5" id="KW-1185">Reference proteome</keyword>
<dbReference type="Gene3D" id="3.30.40.10">
    <property type="entry name" value="Zinc/RING finger domain, C3HC4 (zinc finger)"/>
    <property type="match status" value="1"/>
</dbReference>
<dbReference type="Proteomes" id="UP000324897">
    <property type="component" value="Chromosome 2"/>
</dbReference>
<dbReference type="InterPro" id="IPR031127">
    <property type="entry name" value="E3_UB_ligase_RBR"/>
</dbReference>
<dbReference type="GO" id="GO:0004842">
    <property type="term" value="F:ubiquitin-protein transferase activity"/>
    <property type="evidence" value="ECO:0007669"/>
    <property type="project" value="InterPro"/>
</dbReference>
<dbReference type="InterPro" id="IPR017907">
    <property type="entry name" value="Znf_RING_CS"/>
</dbReference>
<evidence type="ECO:0000256" key="3">
    <source>
        <dbReference type="ARBA" id="ARBA00022833"/>
    </source>
</evidence>
<organism evidence="4 5">
    <name type="scientific">Eragrostis curvula</name>
    <name type="common">weeping love grass</name>
    <dbReference type="NCBI Taxonomy" id="38414"/>
    <lineage>
        <taxon>Eukaryota</taxon>
        <taxon>Viridiplantae</taxon>
        <taxon>Streptophyta</taxon>
        <taxon>Embryophyta</taxon>
        <taxon>Tracheophyta</taxon>
        <taxon>Spermatophyta</taxon>
        <taxon>Magnoliopsida</taxon>
        <taxon>Liliopsida</taxon>
        <taxon>Poales</taxon>
        <taxon>Poaceae</taxon>
        <taxon>PACMAD clade</taxon>
        <taxon>Chloridoideae</taxon>
        <taxon>Eragrostideae</taxon>
        <taxon>Eragrostidinae</taxon>
        <taxon>Eragrostis</taxon>
    </lineage>
</organism>
<comment type="caution">
    <text evidence="4">The sequence shown here is derived from an EMBL/GenBank/DDBJ whole genome shotgun (WGS) entry which is preliminary data.</text>
</comment>
<dbReference type="AlphaFoldDB" id="A0A5J9UVX2"/>
<dbReference type="EMBL" id="RWGY01000013">
    <property type="protein sequence ID" value="TVU27471.1"/>
    <property type="molecule type" value="Genomic_DNA"/>
</dbReference>
<feature type="non-terminal residue" evidence="4">
    <location>
        <position position="1"/>
    </location>
</feature>
<accession>A0A5J9UVX2</accession>
<evidence type="ECO:0000256" key="2">
    <source>
        <dbReference type="ARBA" id="ARBA00022771"/>
    </source>
</evidence>
<evidence type="ECO:0000313" key="5">
    <source>
        <dbReference type="Proteomes" id="UP000324897"/>
    </source>
</evidence>
<protein>
    <recommendedName>
        <fullName evidence="6">RING-type domain-containing protein</fullName>
    </recommendedName>
</protein>
<dbReference type="Gramene" id="TVU27471">
    <property type="protein sequence ID" value="TVU27471"/>
    <property type="gene ID" value="EJB05_30082"/>
</dbReference>
<keyword evidence="3" id="KW-0862">Zinc</keyword>
<dbReference type="InterPro" id="IPR013083">
    <property type="entry name" value="Znf_RING/FYVE/PHD"/>
</dbReference>
<dbReference type="PROSITE" id="PS00518">
    <property type="entry name" value="ZF_RING_1"/>
    <property type="match status" value="1"/>
</dbReference>
<dbReference type="SUPFAM" id="SSF57850">
    <property type="entry name" value="RING/U-box"/>
    <property type="match status" value="1"/>
</dbReference>
<dbReference type="OrthoDB" id="9977870at2759"/>
<name>A0A5J9UVX2_9POAL</name>
<evidence type="ECO:0008006" key="6">
    <source>
        <dbReference type="Google" id="ProtNLM"/>
    </source>
</evidence>
<dbReference type="GO" id="GO:0008270">
    <property type="term" value="F:zinc ion binding"/>
    <property type="evidence" value="ECO:0007669"/>
    <property type="project" value="UniProtKB-KW"/>
</dbReference>
<sequence>MTSKEVLGPDRQQPQRVAVLAVAVCGPQGEVVLRMRKPVEGFVGSRKTIEVMALLEDLYAALRLGIQNATIVTDYILLHNHVSCSILASIKARDYIDARIAKALAVSTWKEKEKTETCTIRLEDTSVSKIHAVEGCAHRFCFSCMKEHGKSKLLNGKLPAGCPQEGCTTDLSVEGSKMFLYSRPLEIMVERIREGQIPPAQKIYCPYPKCSALMSLSELIHPMQEYSSKYTPVDAATFRKCVKCRGSFRMRLHQQEKKEIK</sequence>
<dbReference type="GO" id="GO:0016567">
    <property type="term" value="P:protein ubiquitination"/>
    <property type="evidence" value="ECO:0007669"/>
    <property type="project" value="InterPro"/>
</dbReference>
<evidence type="ECO:0000256" key="1">
    <source>
        <dbReference type="ARBA" id="ARBA00022723"/>
    </source>
</evidence>
<reference evidence="4 5" key="1">
    <citation type="journal article" date="2019" name="Sci. Rep.">
        <title>A high-quality genome of Eragrostis curvula grass provides insights into Poaceae evolution and supports new strategies to enhance forage quality.</title>
        <authorList>
            <person name="Carballo J."/>
            <person name="Santos B.A.C.M."/>
            <person name="Zappacosta D."/>
            <person name="Garbus I."/>
            <person name="Selva J.P."/>
            <person name="Gallo C.A."/>
            <person name="Diaz A."/>
            <person name="Albertini E."/>
            <person name="Caccamo M."/>
            <person name="Echenique V."/>
        </authorList>
    </citation>
    <scope>NUCLEOTIDE SEQUENCE [LARGE SCALE GENOMIC DNA]</scope>
    <source>
        <strain evidence="5">cv. Victoria</strain>
        <tissue evidence="4">Leaf</tissue>
    </source>
</reference>
<gene>
    <name evidence="4" type="ORF">EJB05_30082</name>
</gene>
<dbReference type="PANTHER" id="PTHR11685">
    <property type="entry name" value="RBR FAMILY RING FINGER AND IBR DOMAIN-CONTAINING"/>
    <property type="match status" value="1"/>
</dbReference>
<keyword evidence="1" id="KW-0479">Metal-binding</keyword>